<feature type="transmembrane region" description="Helical" evidence="13">
    <location>
        <begin position="839"/>
        <end position="864"/>
    </location>
</feature>
<keyword evidence="5 13" id="KW-0812">Transmembrane</keyword>
<dbReference type="Proteomes" id="UP001237642">
    <property type="component" value="Unassembled WGS sequence"/>
</dbReference>
<dbReference type="Gene3D" id="3.40.50.300">
    <property type="entry name" value="P-loop containing nucleotide triphosphate hydrolases"/>
    <property type="match status" value="2"/>
</dbReference>
<comment type="similarity">
    <text evidence="2">Belongs to the ABC transporter superfamily. ABCC family. Conjugate transporter (TC 3.A.1.208) subfamily.</text>
</comment>
<name>A0AAD8I3B4_9APIA</name>
<comment type="catalytic activity">
    <reaction evidence="12">
        <text>ATP + H2O + xenobioticSide 1 = ADP + phosphate + xenobioticSide 2.</text>
        <dbReference type="EC" id="7.6.2.2"/>
    </reaction>
</comment>
<dbReference type="InterPro" id="IPR027417">
    <property type="entry name" value="P-loop_NTPase"/>
</dbReference>
<keyword evidence="9" id="KW-1278">Translocase</keyword>
<gene>
    <name evidence="16" type="ORF">POM88_033321</name>
</gene>
<dbReference type="InterPro" id="IPR003593">
    <property type="entry name" value="AAA+_ATPase"/>
</dbReference>
<dbReference type="Pfam" id="PF00005">
    <property type="entry name" value="ABC_tran"/>
    <property type="match status" value="2"/>
</dbReference>
<sequence>METSIKEATLYTPLRGEEVRDDSKIIEDEKVTPFSNAGILSRMSFRWLNPLLKKGKVIVLEDSDLPKLQHADRAETCYTVFMEQLTAQTNKGTSGSPPVLSTIFIWQRKAILLSGLFALIKVLTLATGPLLLKAFIRVAQGKEAFKYEGYALAAGLFVVKCLESLSERQWIFQTRLIGVRVRSMLSAAIYQKQLRLSNAAKAFHSPGQILNYVIVDAYRIGEFPYYFHRIWATSLQLCLALLVIYYCVGKATVASLLAMILIVVGNSPMAKLQHRYLTKLMVAQDIRLKAITEAVTNMKVLKLYGWETRFRNVVEGLRKEEARWQSSILSQRGYYLALFWSSPIVIAVVTFWACYLMRIPLDTGSAFTFLATIRIVQEHIRLLPDVAGSFIEAKVALTRILKFLEEPELQKGTAEGNSKELARPILIKEASFSWDISSSKVTLENIDLNIKPGEKVAICGEVGSGKSTLLAAILGEVSCTKGTVQVYGKVAYVSQTAWIQTGTLQENILFGSLMDPEKYQEVLKRCSLEQDLKILPCGDRTVIGERGVNLSGGQKQRIQLARALYHDADIYLLDDPFSAVDAHTATSLFNEYVMGALSEKTVLLVTHQVDFLPVFNTVLLMSEGKILQADTYQQLSVHSPDFQNLLIVKSDATNQERQISYSSSQRPTIANQEIEEIDVEEKFKKGPVDQLIEKEQKETGDSGLKPYIQYLKQNRGFLYLSLSLIFHLLFIVGQLAQGVWLAAELQNPAISILILNVIYTVIGCAMSVCLLIRSHVIVVLGTKASESIFSKAIVSIFRAPMFYFDSTPVGRILSRLSSDLSIIDLELAMKLSTALGSTLYTFLSFAILAILTWPILFLIIPTVYFTTVLQKFYLASANELIRIDGTTKSSVASQLAESIAGAESIRAFKEEDRFILENFRLTDANSIPYFHSFSANEWLIQRLEGLCAVIVSFSALGMTLMPLEASKSGYVGMALAYALAINESVVFATNTQCMLSNSVISVERLEQCMHIPSEAPEKIEENRPLPNWPSSGRVEINNLKVKYRPNGPLVLRGISCTFGGGHKIGIVGRTGSGKTTLIIALFRLVEPTDGNIIIDDIDISKIGLHDLRSQISIIPQDPTLFNGSVRYNIDPLFEHTDSEIWQVLEKCHLREAVQEKEEGLNSLVVHDGSNWSMGQRQFICLGRALLKRRKILVLDEATASIDNATDTLIQKTIRTEFATCTVITVAHRIPTVIDCTMVLSMKNGEMVEYDEPSKLLNQEGSLFRKLVEEYWSYSGGHNQH</sequence>
<feature type="domain" description="ABC transporter" evidence="14">
    <location>
        <begin position="425"/>
        <end position="648"/>
    </location>
</feature>
<evidence type="ECO:0000256" key="3">
    <source>
        <dbReference type="ARBA" id="ARBA00012191"/>
    </source>
</evidence>
<dbReference type="AlphaFoldDB" id="A0AAD8I3B4"/>
<evidence type="ECO:0000256" key="13">
    <source>
        <dbReference type="SAM" id="Phobius"/>
    </source>
</evidence>
<dbReference type="CDD" id="cd03244">
    <property type="entry name" value="ABCC_MRP_domain2"/>
    <property type="match status" value="1"/>
</dbReference>
<evidence type="ECO:0000313" key="17">
    <source>
        <dbReference type="Proteomes" id="UP001237642"/>
    </source>
</evidence>
<evidence type="ECO:0000256" key="12">
    <source>
        <dbReference type="ARBA" id="ARBA00034018"/>
    </source>
</evidence>
<keyword evidence="4" id="KW-0813">Transport</keyword>
<feature type="domain" description="ABC transporter" evidence="14">
    <location>
        <begin position="1034"/>
        <end position="1268"/>
    </location>
</feature>
<keyword evidence="6" id="KW-0677">Repeat</keyword>
<dbReference type="SMART" id="SM00382">
    <property type="entry name" value="AAA"/>
    <property type="match status" value="2"/>
</dbReference>
<dbReference type="CDD" id="cd18579">
    <property type="entry name" value="ABC_6TM_ABCC_D1"/>
    <property type="match status" value="1"/>
</dbReference>
<dbReference type="InterPro" id="IPR036640">
    <property type="entry name" value="ABC1_TM_sf"/>
</dbReference>
<dbReference type="GO" id="GO:0005524">
    <property type="term" value="F:ATP binding"/>
    <property type="evidence" value="ECO:0007669"/>
    <property type="project" value="UniProtKB-KW"/>
</dbReference>
<dbReference type="SUPFAM" id="SSF90123">
    <property type="entry name" value="ABC transporter transmembrane region"/>
    <property type="match status" value="2"/>
</dbReference>
<dbReference type="Gene3D" id="1.20.1560.10">
    <property type="entry name" value="ABC transporter type 1, transmembrane domain"/>
    <property type="match status" value="2"/>
</dbReference>
<keyword evidence="17" id="KW-1185">Reference proteome</keyword>
<dbReference type="PROSITE" id="PS00211">
    <property type="entry name" value="ABC_TRANSPORTER_1"/>
    <property type="match status" value="1"/>
</dbReference>
<comment type="subcellular location">
    <subcellularLocation>
        <location evidence="1">Membrane</location>
        <topology evidence="1">Multi-pass membrane protein</topology>
    </subcellularLocation>
</comment>
<organism evidence="16 17">
    <name type="scientific">Heracleum sosnowskyi</name>
    <dbReference type="NCBI Taxonomy" id="360622"/>
    <lineage>
        <taxon>Eukaryota</taxon>
        <taxon>Viridiplantae</taxon>
        <taxon>Streptophyta</taxon>
        <taxon>Embryophyta</taxon>
        <taxon>Tracheophyta</taxon>
        <taxon>Spermatophyta</taxon>
        <taxon>Magnoliopsida</taxon>
        <taxon>eudicotyledons</taxon>
        <taxon>Gunneridae</taxon>
        <taxon>Pentapetalae</taxon>
        <taxon>asterids</taxon>
        <taxon>campanulids</taxon>
        <taxon>Apiales</taxon>
        <taxon>Apiaceae</taxon>
        <taxon>Apioideae</taxon>
        <taxon>apioid superclade</taxon>
        <taxon>Tordylieae</taxon>
        <taxon>Tordyliinae</taxon>
        <taxon>Heracleum</taxon>
    </lineage>
</organism>
<dbReference type="InterPro" id="IPR044746">
    <property type="entry name" value="ABCC_6TM_D1"/>
</dbReference>
<accession>A0AAD8I3B4</accession>
<feature type="transmembrane region" description="Helical" evidence="13">
    <location>
        <begin position="334"/>
        <end position="355"/>
    </location>
</feature>
<dbReference type="Pfam" id="PF00664">
    <property type="entry name" value="ABC_membrane"/>
    <property type="match status" value="2"/>
</dbReference>
<dbReference type="SUPFAM" id="SSF52540">
    <property type="entry name" value="P-loop containing nucleoside triphosphate hydrolases"/>
    <property type="match status" value="2"/>
</dbReference>
<comment type="caution">
    <text evidence="16">The sequence shown here is derived from an EMBL/GenBank/DDBJ whole genome shotgun (WGS) entry which is preliminary data.</text>
</comment>
<dbReference type="GO" id="GO:0016887">
    <property type="term" value="F:ATP hydrolysis activity"/>
    <property type="evidence" value="ECO:0007669"/>
    <property type="project" value="InterPro"/>
</dbReference>
<keyword evidence="10 13" id="KW-1133">Transmembrane helix</keyword>
<dbReference type="EC" id="7.6.2.2" evidence="3"/>
<dbReference type="CDD" id="cd18580">
    <property type="entry name" value="ABC_6TM_ABCC_D2"/>
    <property type="match status" value="1"/>
</dbReference>
<dbReference type="FunFam" id="3.40.50.300:FF:000508">
    <property type="entry name" value="ABC transporter C family member 5"/>
    <property type="match status" value="1"/>
</dbReference>
<dbReference type="CDD" id="cd03250">
    <property type="entry name" value="ABCC_MRP_domain1"/>
    <property type="match status" value="1"/>
</dbReference>
<reference evidence="16" key="1">
    <citation type="submission" date="2023-02" db="EMBL/GenBank/DDBJ databases">
        <title>Genome of toxic invasive species Heracleum sosnowskyi carries increased number of genes despite the absence of recent whole-genome duplications.</title>
        <authorList>
            <person name="Schelkunov M."/>
            <person name="Shtratnikova V."/>
            <person name="Makarenko M."/>
            <person name="Klepikova A."/>
            <person name="Omelchenko D."/>
            <person name="Novikova G."/>
            <person name="Obukhova E."/>
            <person name="Bogdanov V."/>
            <person name="Penin A."/>
            <person name="Logacheva M."/>
        </authorList>
    </citation>
    <scope>NUCLEOTIDE SEQUENCE</scope>
    <source>
        <strain evidence="16">Hsosn_3</strain>
        <tissue evidence="16">Leaf</tissue>
    </source>
</reference>
<evidence type="ECO:0000256" key="7">
    <source>
        <dbReference type="ARBA" id="ARBA00022741"/>
    </source>
</evidence>
<dbReference type="InterPro" id="IPR011527">
    <property type="entry name" value="ABC1_TM_dom"/>
</dbReference>
<feature type="transmembrane region" description="Helical" evidence="13">
    <location>
        <begin position="110"/>
        <end position="132"/>
    </location>
</feature>
<dbReference type="PANTHER" id="PTHR24223:SF263">
    <property type="entry name" value="ABC-TYPE XENOBIOTIC TRANSPORTER"/>
    <property type="match status" value="1"/>
</dbReference>
<dbReference type="GO" id="GO:0008559">
    <property type="term" value="F:ABC-type xenobiotic transporter activity"/>
    <property type="evidence" value="ECO:0007669"/>
    <property type="project" value="UniProtKB-EC"/>
</dbReference>
<dbReference type="PROSITE" id="PS50929">
    <property type="entry name" value="ABC_TM1F"/>
    <property type="match status" value="2"/>
</dbReference>
<dbReference type="GO" id="GO:0016020">
    <property type="term" value="C:membrane"/>
    <property type="evidence" value="ECO:0007669"/>
    <property type="project" value="UniProtKB-SubCell"/>
</dbReference>
<dbReference type="FunFam" id="1.20.1560.10:FF:000003">
    <property type="entry name" value="ABC transporter C family member 10"/>
    <property type="match status" value="1"/>
</dbReference>
<protein>
    <recommendedName>
        <fullName evidence="3">ABC-type xenobiotic transporter</fullName>
        <ecNumber evidence="3">7.6.2.2</ecNumber>
    </recommendedName>
</protein>
<evidence type="ECO:0000259" key="14">
    <source>
        <dbReference type="PROSITE" id="PS50893"/>
    </source>
</evidence>
<dbReference type="EMBL" id="JAUIZM010000007">
    <property type="protein sequence ID" value="KAK1377128.1"/>
    <property type="molecule type" value="Genomic_DNA"/>
</dbReference>
<evidence type="ECO:0000256" key="5">
    <source>
        <dbReference type="ARBA" id="ARBA00022692"/>
    </source>
</evidence>
<feature type="transmembrane region" description="Helical" evidence="13">
    <location>
        <begin position="237"/>
        <end position="264"/>
    </location>
</feature>
<evidence type="ECO:0000259" key="15">
    <source>
        <dbReference type="PROSITE" id="PS50929"/>
    </source>
</evidence>
<feature type="transmembrane region" description="Helical" evidence="13">
    <location>
        <begin position="717"/>
        <end position="743"/>
    </location>
</feature>
<dbReference type="InterPro" id="IPR044726">
    <property type="entry name" value="ABCC_6TM_D2"/>
</dbReference>
<dbReference type="InterPro" id="IPR003439">
    <property type="entry name" value="ABC_transporter-like_ATP-bd"/>
</dbReference>
<feature type="domain" description="ABC transmembrane type-1" evidence="15">
    <location>
        <begin position="112"/>
        <end position="392"/>
    </location>
</feature>
<dbReference type="FunFam" id="1.20.1560.10:FF:000002">
    <property type="entry name" value="ABC transporter C family member 5"/>
    <property type="match status" value="1"/>
</dbReference>
<evidence type="ECO:0000256" key="1">
    <source>
        <dbReference type="ARBA" id="ARBA00004141"/>
    </source>
</evidence>
<evidence type="ECO:0000256" key="8">
    <source>
        <dbReference type="ARBA" id="ARBA00022840"/>
    </source>
</evidence>
<proteinExistence type="inferred from homology"/>
<evidence type="ECO:0000256" key="10">
    <source>
        <dbReference type="ARBA" id="ARBA00022989"/>
    </source>
</evidence>
<keyword evidence="8" id="KW-0067">ATP-binding</keyword>
<dbReference type="PROSITE" id="PS50893">
    <property type="entry name" value="ABC_TRANSPORTER_2"/>
    <property type="match status" value="2"/>
</dbReference>
<evidence type="ECO:0000256" key="11">
    <source>
        <dbReference type="ARBA" id="ARBA00023136"/>
    </source>
</evidence>
<evidence type="ECO:0000256" key="6">
    <source>
        <dbReference type="ARBA" id="ARBA00022737"/>
    </source>
</evidence>
<evidence type="ECO:0000256" key="9">
    <source>
        <dbReference type="ARBA" id="ARBA00022967"/>
    </source>
</evidence>
<evidence type="ECO:0000256" key="2">
    <source>
        <dbReference type="ARBA" id="ARBA00009726"/>
    </source>
</evidence>
<keyword evidence="7" id="KW-0547">Nucleotide-binding</keyword>
<dbReference type="PANTHER" id="PTHR24223">
    <property type="entry name" value="ATP-BINDING CASSETTE SUB-FAMILY C"/>
    <property type="match status" value="1"/>
</dbReference>
<dbReference type="InterPro" id="IPR017871">
    <property type="entry name" value="ABC_transporter-like_CS"/>
</dbReference>
<keyword evidence="11 13" id="KW-0472">Membrane</keyword>
<dbReference type="FunFam" id="3.40.50.300:FF:000169">
    <property type="entry name" value="ABC transporter C family member 3"/>
    <property type="match status" value="1"/>
</dbReference>
<evidence type="ECO:0000313" key="16">
    <source>
        <dbReference type="EMBL" id="KAK1377128.1"/>
    </source>
</evidence>
<feature type="domain" description="ABC transmembrane type-1" evidence="15">
    <location>
        <begin position="722"/>
        <end position="997"/>
    </location>
</feature>
<dbReference type="InterPro" id="IPR050173">
    <property type="entry name" value="ABC_transporter_C-like"/>
</dbReference>
<evidence type="ECO:0000256" key="4">
    <source>
        <dbReference type="ARBA" id="ARBA00022448"/>
    </source>
</evidence>
<reference evidence="16" key="2">
    <citation type="submission" date="2023-05" db="EMBL/GenBank/DDBJ databases">
        <authorList>
            <person name="Schelkunov M.I."/>
        </authorList>
    </citation>
    <scope>NUCLEOTIDE SEQUENCE</scope>
    <source>
        <strain evidence="16">Hsosn_3</strain>
        <tissue evidence="16">Leaf</tissue>
    </source>
</reference>
<feature type="transmembrane region" description="Helical" evidence="13">
    <location>
        <begin position="749"/>
        <end position="772"/>
    </location>
</feature>